<keyword evidence="3" id="KW-1185">Reference proteome</keyword>
<dbReference type="EMBL" id="CP036267">
    <property type="protein sequence ID" value="QDT34575.1"/>
    <property type="molecule type" value="Genomic_DNA"/>
</dbReference>
<dbReference type="KEGG" id="tpol:Mal48_38370"/>
<evidence type="ECO:0000259" key="1">
    <source>
        <dbReference type="Pfam" id="PF07596"/>
    </source>
</evidence>
<dbReference type="PANTHER" id="PTHR30093:SF2">
    <property type="entry name" value="TYPE II SECRETION SYSTEM PROTEIN H"/>
    <property type="match status" value="1"/>
</dbReference>
<dbReference type="InterPro" id="IPR045584">
    <property type="entry name" value="Pilin-like"/>
</dbReference>
<gene>
    <name evidence="2" type="primary">pilE</name>
    <name evidence="2" type="ORF">Mal48_38370</name>
</gene>
<protein>
    <submittedName>
        <fullName evidence="2">Fimbrial protein</fullName>
    </submittedName>
</protein>
<dbReference type="Pfam" id="PF07963">
    <property type="entry name" value="N_methyl"/>
    <property type="match status" value="1"/>
</dbReference>
<sequence>MKRRQKGFTLIELLVVIAIVAILVALLLPAVQQARAAAYRTECLSNLKQLGLALHNYHDQHQVFPPGQIASYFATDNVGRYALPGEARDFNASNNTQVRQGAHGTSWMLHILPMLDQSTIYNSWAFNANVRQNGEDPPLVLDPDGRPIYPAKRNIKIFYCPSRRKQMDAIGKYANTIRVDQSWTSGGNDYAGCAGSGITFKDDVNGDQQTYHLTPAQLANTVVVGPINSSSPFSQDQTNIGVFGVNSQTTMSSISDGTSNVIMIAERQIFLNPRPNRPEERSSDGWAFGGPATMFSTQFAPNDSASVTGNLNNQNSIPRHFSEAGSSHSQAVNVLLSDGSARPIGVNIDLRTWNNLGNMSQGSPVDLP</sequence>
<evidence type="ECO:0000313" key="2">
    <source>
        <dbReference type="EMBL" id="QDT34575.1"/>
    </source>
</evidence>
<dbReference type="PANTHER" id="PTHR30093">
    <property type="entry name" value="GENERAL SECRETION PATHWAY PROTEIN G"/>
    <property type="match status" value="1"/>
</dbReference>
<dbReference type="Gene3D" id="3.30.700.10">
    <property type="entry name" value="Glycoprotein, Type 4 Pilin"/>
    <property type="match status" value="1"/>
</dbReference>
<name>A0A517QSI2_9PLAN</name>
<dbReference type="OrthoDB" id="255848at2"/>
<dbReference type="Proteomes" id="UP000315724">
    <property type="component" value="Chromosome"/>
</dbReference>
<dbReference type="AlphaFoldDB" id="A0A517QSI2"/>
<dbReference type="InterPro" id="IPR012902">
    <property type="entry name" value="N_methyl_site"/>
</dbReference>
<reference evidence="2 3" key="1">
    <citation type="submission" date="2019-02" db="EMBL/GenBank/DDBJ databases">
        <title>Deep-cultivation of Planctomycetes and their phenomic and genomic characterization uncovers novel biology.</title>
        <authorList>
            <person name="Wiegand S."/>
            <person name="Jogler M."/>
            <person name="Boedeker C."/>
            <person name="Pinto D."/>
            <person name="Vollmers J."/>
            <person name="Rivas-Marin E."/>
            <person name="Kohn T."/>
            <person name="Peeters S.H."/>
            <person name="Heuer A."/>
            <person name="Rast P."/>
            <person name="Oberbeckmann S."/>
            <person name="Bunk B."/>
            <person name="Jeske O."/>
            <person name="Meyerdierks A."/>
            <person name="Storesund J.E."/>
            <person name="Kallscheuer N."/>
            <person name="Luecker S."/>
            <person name="Lage O.M."/>
            <person name="Pohl T."/>
            <person name="Merkel B.J."/>
            <person name="Hornburger P."/>
            <person name="Mueller R.-W."/>
            <person name="Bruemmer F."/>
            <person name="Labrenz M."/>
            <person name="Spormann A.M."/>
            <person name="Op den Camp H."/>
            <person name="Overmann J."/>
            <person name="Amann R."/>
            <person name="Jetten M.S.M."/>
            <person name="Mascher T."/>
            <person name="Medema M.H."/>
            <person name="Devos D.P."/>
            <person name="Kaster A.-K."/>
            <person name="Ovreas L."/>
            <person name="Rohde M."/>
            <person name="Galperin M.Y."/>
            <person name="Jogler C."/>
        </authorList>
    </citation>
    <scope>NUCLEOTIDE SEQUENCE [LARGE SCALE GENOMIC DNA]</scope>
    <source>
        <strain evidence="2 3">Mal48</strain>
    </source>
</reference>
<organism evidence="2 3">
    <name type="scientific">Thalassoglobus polymorphus</name>
    <dbReference type="NCBI Taxonomy" id="2527994"/>
    <lineage>
        <taxon>Bacteria</taxon>
        <taxon>Pseudomonadati</taxon>
        <taxon>Planctomycetota</taxon>
        <taxon>Planctomycetia</taxon>
        <taxon>Planctomycetales</taxon>
        <taxon>Planctomycetaceae</taxon>
        <taxon>Thalassoglobus</taxon>
    </lineage>
</organism>
<dbReference type="PROSITE" id="PS00409">
    <property type="entry name" value="PROKAR_NTER_METHYL"/>
    <property type="match status" value="1"/>
</dbReference>
<feature type="domain" description="DUF1559" evidence="1">
    <location>
        <begin position="32"/>
        <end position="350"/>
    </location>
</feature>
<dbReference type="InterPro" id="IPR011453">
    <property type="entry name" value="DUF1559"/>
</dbReference>
<dbReference type="SUPFAM" id="SSF54523">
    <property type="entry name" value="Pili subunits"/>
    <property type="match status" value="1"/>
</dbReference>
<accession>A0A517QSI2</accession>
<proteinExistence type="predicted"/>
<dbReference type="Pfam" id="PF07596">
    <property type="entry name" value="SBP_bac_10"/>
    <property type="match status" value="1"/>
</dbReference>
<dbReference type="RefSeq" id="WP_145202726.1">
    <property type="nucleotide sequence ID" value="NZ_CP036267.1"/>
</dbReference>
<dbReference type="NCBIfam" id="TIGR02532">
    <property type="entry name" value="IV_pilin_GFxxxE"/>
    <property type="match status" value="1"/>
</dbReference>
<evidence type="ECO:0000313" key="3">
    <source>
        <dbReference type="Proteomes" id="UP000315724"/>
    </source>
</evidence>